<feature type="domain" description="Large ribosomal subunit protein bL25 L25" evidence="3">
    <location>
        <begin position="2"/>
        <end position="87"/>
    </location>
</feature>
<reference evidence="4 5" key="1">
    <citation type="submission" date="2023-05" db="EMBL/GenBank/DDBJ databases">
        <title>Rombocin, a short stable natural nisin variant, displays selective antimicrobial activity against Listeria monocytogenes and employs dual mode of action to kill target bacterial strains.</title>
        <authorList>
            <person name="Wambui J."/>
            <person name="Stephan R."/>
            <person name="Kuipers O.P."/>
        </authorList>
    </citation>
    <scope>NUCLEOTIDE SEQUENCE [LARGE SCALE GENOMIC DNA]</scope>
    <source>
        <strain evidence="4 5">RC002</strain>
    </source>
</reference>
<gene>
    <name evidence="4" type="ORF">QOZ84_12260</name>
</gene>
<proteinExistence type="predicted"/>
<name>A0ABT7EBM0_9FIRM</name>
<dbReference type="EMBL" id="JASKYM010000007">
    <property type="protein sequence ID" value="MDK2564326.1"/>
    <property type="molecule type" value="Genomic_DNA"/>
</dbReference>
<dbReference type="Gene3D" id="2.40.240.10">
    <property type="entry name" value="Ribosomal Protein L25, Chain P"/>
    <property type="match status" value="1"/>
</dbReference>
<dbReference type="RefSeq" id="WP_284133253.1">
    <property type="nucleotide sequence ID" value="NZ_JASKYM010000007.1"/>
</dbReference>
<evidence type="ECO:0000256" key="1">
    <source>
        <dbReference type="ARBA" id="ARBA00022980"/>
    </source>
</evidence>
<organism evidence="4 5">
    <name type="scientific">Romboutsia sedimentorum</name>
    <dbReference type="NCBI Taxonomy" id="1368474"/>
    <lineage>
        <taxon>Bacteria</taxon>
        <taxon>Bacillati</taxon>
        <taxon>Bacillota</taxon>
        <taxon>Clostridia</taxon>
        <taxon>Peptostreptococcales</taxon>
        <taxon>Peptostreptococcaceae</taxon>
        <taxon>Romboutsia</taxon>
    </lineage>
</organism>
<dbReference type="Pfam" id="PF01386">
    <property type="entry name" value="Ribosomal_L25p"/>
    <property type="match status" value="1"/>
</dbReference>
<evidence type="ECO:0000256" key="2">
    <source>
        <dbReference type="ARBA" id="ARBA00023274"/>
    </source>
</evidence>
<protein>
    <recommendedName>
        <fullName evidence="3">Large ribosomal subunit protein bL25 L25 domain-containing protein</fullName>
    </recommendedName>
</protein>
<evidence type="ECO:0000313" key="4">
    <source>
        <dbReference type="EMBL" id="MDK2564326.1"/>
    </source>
</evidence>
<keyword evidence="2" id="KW-0687">Ribonucleoprotein</keyword>
<dbReference type="InterPro" id="IPR029751">
    <property type="entry name" value="Ribosomal_L25_dom"/>
</dbReference>
<dbReference type="Proteomes" id="UP001301012">
    <property type="component" value="Unassembled WGS sequence"/>
</dbReference>
<accession>A0ABT7EBM0</accession>
<sequence length="91" mass="10395">MLNVVSRDLNEKTKLVRARGYIPAVIYSSKLENSIPIEIYKTDFARMIESGESHDVVELNLNGDIKKCLLREVQVDGVKEGFLHIDFMLID</sequence>
<comment type="caution">
    <text evidence="4">The sequence shown here is derived from an EMBL/GenBank/DDBJ whole genome shotgun (WGS) entry which is preliminary data.</text>
</comment>
<dbReference type="InterPro" id="IPR011035">
    <property type="entry name" value="Ribosomal_bL25/Gln-tRNA_synth"/>
</dbReference>
<evidence type="ECO:0000313" key="5">
    <source>
        <dbReference type="Proteomes" id="UP001301012"/>
    </source>
</evidence>
<keyword evidence="1" id="KW-0689">Ribosomal protein</keyword>
<dbReference type="SUPFAM" id="SSF50715">
    <property type="entry name" value="Ribosomal protein L25-like"/>
    <property type="match status" value="1"/>
</dbReference>
<evidence type="ECO:0000259" key="3">
    <source>
        <dbReference type="Pfam" id="PF01386"/>
    </source>
</evidence>
<dbReference type="InterPro" id="IPR020056">
    <property type="entry name" value="Rbsml_bL25/Gln-tRNA_synth_N"/>
</dbReference>
<dbReference type="CDD" id="cd00495">
    <property type="entry name" value="Ribosomal_L25_TL5_CTC"/>
    <property type="match status" value="1"/>
</dbReference>
<keyword evidence="5" id="KW-1185">Reference proteome</keyword>